<name>A0AAD6QS63_9ROSI</name>
<sequence>MGHSYFQSSKPPLDNCCAMLRMLIALDTKPTRLSERSICSLSNVLSAYLIDVTHCVPEDVDESTGSLHEQTWCCYLLPSFFLFDRSYKLLNLALNVMGSSINGNSSSFYLVIVFVTPRGTQVGSINKVRNRVHHLKGREERLKIQLAFFKSNTPCAYWSS</sequence>
<reference evidence="1" key="1">
    <citation type="journal article" date="2023" name="Mol. Ecol. Resour.">
        <title>Chromosome-level genome assembly of a triploid poplar Populus alba 'Berolinensis'.</title>
        <authorList>
            <person name="Chen S."/>
            <person name="Yu Y."/>
            <person name="Wang X."/>
            <person name="Wang S."/>
            <person name="Zhang T."/>
            <person name="Zhou Y."/>
            <person name="He R."/>
            <person name="Meng N."/>
            <person name="Wang Y."/>
            <person name="Liu W."/>
            <person name="Liu Z."/>
            <person name="Liu J."/>
            <person name="Guo Q."/>
            <person name="Huang H."/>
            <person name="Sederoff R.R."/>
            <person name="Wang G."/>
            <person name="Qu G."/>
            <person name="Chen S."/>
        </authorList>
    </citation>
    <scope>NUCLEOTIDE SEQUENCE</scope>
    <source>
        <strain evidence="1">SC-2020</strain>
    </source>
</reference>
<keyword evidence="2" id="KW-1185">Reference proteome</keyword>
<proteinExistence type="predicted"/>
<gene>
    <name evidence="1" type="ORF">NC653_018006</name>
</gene>
<dbReference type="EMBL" id="JAQIZT010000006">
    <property type="protein sequence ID" value="KAJ6995407.1"/>
    <property type="molecule type" value="Genomic_DNA"/>
</dbReference>
<evidence type="ECO:0000313" key="2">
    <source>
        <dbReference type="Proteomes" id="UP001164929"/>
    </source>
</evidence>
<organism evidence="1 2">
    <name type="scientific">Populus alba x Populus x berolinensis</name>
    <dbReference type="NCBI Taxonomy" id="444605"/>
    <lineage>
        <taxon>Eukaryota</taxon>
        <taxon>Viridiplantae</taxon>
        <taxon>Streptophyta</taxon>
        <taxon>Embryophyta</taxon>
        <taxon>Tracheophyta</taxon>
        <taxon>Spermatophyta</taxon>
        <taxon>Magnoliopsida</taxon>
        <taxon>eudicotyledons</taxon>
        <taxon>Gunneridae</taxon>
        <taxon>Pentapetalae</taxon>
        <taxon>rosids</taxon>
        <taxon>fabids</taxon>
        <taxon>Malpighiales</taxon>
        <taxon>Salicaceae</taxon>
        <taxon>Saliceae</taxon>
        <taxon>Populus</taxon>
    </lineage>
</organism>
<evidence type="ECO:0000313" key="1">
    <source>
        <dbReference type="EMBL" id="KAJ6995407.1"/>
    </source>
</evidence>
<dbReference type="Proteomes" id="UP001164929">
    <property type="component" value="Chromosome 6"/>
</dbReference>
<dbReference type="AlphaFoldDB" id="A0AAD6QS63"/>
<protein>
    <submittedName>
        <fullName evidence="1">Uncharacterized protein</fullName>
    </submittedName>
</protein>
<accession>A0AAD6QS63</accession>
<comment type="caution">
    <text evidence="1">The sequence shown here is derived from an EMBL/GenBank/DDBJ whole genome shotgun (WGS) entry which is preliminary data.</text>
</comment>